<dbReference type="EMBL" id="RFEW01000014">
    <property type="protein sequence ID" value="RSO57411.1"/>
    <property type="molecule type" value="Genomic_DNA"/>
</dbReference>
<evidence type="ECO:0000313" key="5">
    <source>
        <dbReference type="Proteomes" id="UP001055514"/>
    </source>
</evidence>
<feature type="domain" description="HicB-like antitoxin of toxin-antitoxin system" evidence="1">
    <location>
        <begin position="3"/>
        <end position="126"/>
    </location>
</feature>
<accession>A0AAE9MBT1</accession>
<dbReference type="InterPro" id="IPR051404">
    <property type="entry name" value="TA_system_antitoxin"/>
</dbReference>
<name>A0AAE9MBT1_ACIPI</name>
<dbReference type="CDD" id="cd22231">
    <property type="entry name" value="RHH_NikR_HicB-like"/>
    <property type="match status" value="1"/>
</dbReference>
<dbReference type="SUPFAM" id="SSF143100">
    <property type="entry name" value="TTHA1013/TTHA0281-like"/>
    <property type="match status" value="1"/>
</dbReference>
<dbReference type="Pfam" id="PF15919">
    <property type="entry name" value="HicB_lk_antitox"/>
    <property type="match status" value="1"/>
</dbReference>
<dbReference type="InterPro" id="IPR031807">
    <property type="entry name" value="HicB-like"/>
</dbReference>
<reference evidence="2 4" key="1">
    <citation type="submission" date="2018-10" db="EMBL/GenBank/DDBJ databases">
        <title>GWAS and RNA-Seq identify cryptic mechanisms of antimicrobial resistance in Acinetobacter baumannii.</title>
        <authorList>
            <person name="Sahl J.W."/>
        </authorList>
    </citation>
    <scope>NUCLEOTIDE SEQUENCE [LARGE SCALE GENOMIC DNA]</scope>
    <source>
        <strain evidence="2 4">TG41884</strain>
    </source>
</reference>
<dbReference type="Gene3D" id="3.30.160.250">
    <property type="match status" value="1"/>
</dbReference>
<protein>
    <submittedName>
        <fullName evidence="3">Type II toxin-antitoxin system HicB family antitoxin</fullName>
    </submittedName>
</protein>
<evidence type="ECO:0000313" key="2">
    <source>
        <dbReference type="EMBL" id="RSO57411.1"/>
    </source>
</evidence>
<dbReference type="EMBL" id="CP095407">
    <property type="protein sequence ID" value="USU95871.1"/>
    <property type="molecule type" value="Genomic_DNA"/>
</dbReference>
<dbReference type="PANTHER" id="PTHR34504:SF2">
    <property type="entry name" value="UPF0150 PROTEIN SSL0259"/>
    <property type="match status" value="1"/>
</dbReference>
<sequence>MLYPIAIEMGSDTEAFGVIVPDIPGCHSAGDTLEEALDNIKEAIAGHLEILAEDGEEIPLASSVRKFMDLPEYDGMVWFVTEVDLGRYLGTPEKINVSLPSRLIRKIDDSVGKDKQYKTRSAFLAAGAEKLLHA</sequence>
<organism evidence="3 5">
    <name type="scientific">Acinetobacter pittii</name>
    <name type="common">Acinetobacter genomosp. 3</name>
    <dbReference type="NCBI Taxonomy" id="48296"/>
    <lineage>
        <taxon>Bacteria</taxon>
        <taxon>Pseudomonadati</taxon>
        <taxon>Pseudomonadota</taxon>
        <taxon>Gammaproteobacteria</taxon>
        <taxon>Moraxellales</taxon>
        <taxon>Moraxellaceae</taxon>
        <taxon>Acinetobacter</taxon>
        <taxon>Acinetobacter calcoaceticus/baumannii complex</taxon>
    </lineage>
</organism>
<evidence type="ECO:0000259" key="1">
    <source>
        <dbReference type="Pfam" id="PF15919"/>
    </source>
</evidence>
<dbReference type="RefSeq" id="WP_031968590.1">
    <property type="nucleotide sequence ID" value="NZ_BHFZ01000018.1"/>
</dbReference>
<evidence type="ECO:0000313" key="3">
    <source>
        <dbReference type="EMBL" id="USU95871.1"/>
    </source>
</evidence>
<dbReference type="Proteomes" id="UP001055514">
    <property type="component" value="Chromosome"/>
</dbReference>
<dbReference type="AlphaFoldDB" id="A0AAE9MBT1"/>
<dbReference type="PANTHER" id="PTHR34504">
    <property type="entry name" value="ANTITOXIN HICB"/>
    <property type="match status" value="1"/>
</dbReference>
<reference evidence="3" key="2">
    <citation type="submission" date="2022-04" db="EMBL/GenBank/DDBJ databases">
        <title>Emergence of ST220 Acinetobacter pittii strain in bloodstream infection, which co-producing chromosomal NDM-1 and OXA-820 carbapenemases.</title>
        <authorList>
            <person name="Tian C."/>
            <person name="Xing M."/>
            <person name="Fu L."/>
            <person name="Xia D."/>
        </authorList>
    </citation>
    <scope>NUCLEOTIDE SEQUENCE</scope>
    <source>
        <strain evidence="3">TCM</strain>
    </source>
</reference>
<dbReference type="InterPro" id="IPR035069">
    <property type="entry name" value="TTHA1013/TTHA0281-like"/>
</dbReference>
<dbReference type="Proteomes" id="UP000271320">
    <property type="component" value="Unassembled WGS sequence"/>
</dbReference>
<evidence type="ECO:0000313" key="4">
    <source>
        <dbReference type="Proteomes" id="UP000271320"/>
    </source>
</evidence>
<gene>
    <name evidence="2" type="ORF">EA752_15800</name>
    <name evidence="3" type="ORF">MWH18_06330</name>
</gene>
<proteinExistence type="predicted"/>